<accession>A0ABW2AMH1</accession>
<evidence type="ECO:0000313" key="2">
    <source>
        <dbReference type="Proteomes" id="UP001596298"/>
    </source>
</evidence>
<dbReference type="Gene3D" id="3.40.960.10">
    <property type="entry name" value="VSR Endonuclease"/>
    <property type="match status" value="1"/>
</dbReference>
<proteinExistence type="predicted"/>
<dbReference type="SUPFAM" id="SSF52980">
    <property type="entry name" value="Restriction endonuclease-like"/>
    <property type="match status" value="1"/>
</dbReference>
<dbReference type="RefSeq" id="WP_382404675.1">
    <property type="nucleotide sequence ID" value="NZ_JBHSWH010000001.1"/>
</dbReference>
<reference evidence="2" key="1">
    <citation type="journal article" date="2019" name="Int. J. Syst. Evol. Microbiol.">
        <title>The Global Catalogue of Microorganisms (GCM) 10K type strain sequencing project: providing services to taxonomists for standard genome sequencing and annotation.</title>
        <authorList>
            <consortium name="The Broad Institute Genomics Platform"/>
            <consortium name="The Broad Institute Genome Sequencing Center for Infectious Disease"/>
            <person name="Wu L."/>
            <person name="Ma J."/>
        </authorList>
    </citation>
    <scope>NUCLEOTIDE SEQUENCE [LARGE SCALE GENOMIC DNA]</scope>
    <source>
        <strain evidence="2">CCUG 58127</strain>
    </source>
</reference>
<sequence length="164" mass="18733">MFGDSLVRNSPCSPAYLRQFVAEKSAHGAQHAREVAAMVRSNVRSPNESRLRLLMHGGGLPEPEINYLVEDGSTGRIRELDLAFPEWKVAVEFDGRHHIERVGQWEKDILRREDLEAMGWRFVIITSTSMYVEPRRVLVRIADKIVSAGGPGIRIRDDWQRHFG</sequence>
<keyword evidence="2" id="KW-1185">Reference proteome</keyword>
<dbReference type="InterPro" id="IPR011335">
    <property type="entry name" value="Restrct_endonuc-II-like"/>
</dbReference>
<dbReference type="Proteomes" id="UP001596298">
    <property type="component" value="Unassembled WGS sequence"/>
</dbReference>
<dbReference type="EMBL" id="JBHSWH010000001">
    <property type="protein sequence ID" value="MFC6708010.1"/>
    <property type="molecule type" value="Genomic_DNA"/>
</dbReference>
<comment type="caution">
    <text evidence="1">The sequence shown here is derived from an EMBL/GenBank/DDBJ whole genome shotgun (WGS) entry which is preliminary data.</text>
</comment>
<protein>
    <recommendedName>
        <fullName evidence="3">DUF559 domain-containing protein</fullName>
    </recommendedName>
</protein>
<gene>
    <name evidence="1" type="ORF">ACFQDH_22925</name>
</gene>
<evidence type="ECO:0000313" key="1">
    <source>
        <dbReference type="EMBL" id="MFC6708010.1"/>
    </source>
</evidence>
<organism evidence="1 2">
    <name type="scientific">Flexivirga alba</name>
    <dbReference type="NCBI Taxonomy" id="702742"/>
    <lineage>
        <taxon>Bacteria</taxon>
        <taxon>Bacillati</taxon>
        <taxon>Actinomycetota</taxon>
        <taxon>Actinomycetes</taxon>
        <taxon>Micrococcales</taxon>
        <taxon>Dermacoccaceae</taxon>
        <taxon>Flexivirga</taxon>
    </lineage>
</organism>
<evidence type="ECO:0008006" key="3">
    <source>
        <dbReference type="Google" id="ProtNLM"/>
    </source>
</evidence>
<name>A0ABW2AMH1_9MICO</name>